<evidence type="ECO:0000259" key="5">
    <source>
        <dbReference type="Pfam" id="PF00171"/>
    </source>
</evidence>
<evidence type="ECO:0000256" key="2">
    <source>
        <dbReference type="ARBA" id="ARBA00023002"/>
    </source>
</evidence>
<dbReference type="CDD" id="cd07103">
    <property type="entry name" value="ALDH_F5_SSADH_GabD"/>
    <property type="match status" value="1"/>
</dbReference>
<dbReference type="RefSeq" id="WP_254100220.1">
    <property type="nucleotide sequence ID" value="NZ_JANATA010000010.1"/>
</dbReference>
<protein>
    <submittedName>
        <fullName evidence="6">NAD-dependent succinate-semialdehyde dehydrogenase</fullName>
    </submittedName>
</protein>
<dbReference type="InterPro" id="IPR050740">
    <property type="entry name" value="Aldehyde_DH_Superfamily"/>
</dbReference>
<feature type="active site" evidence="3">
    <location>
        <position position="260"/>
    </location>
</feature>
<proteinExistence type="inferred from homology"/>
<dbReference type="PANTHER" id="PTHR43353">
    <property type="entry name" value="SUCCINATE-SEMIALDEHYDE DEHYDROGENASE, MITOCHONDRIAL"/>
    <property type="match status" value="1"/>
</dbReference>
<comment type="caution">
    <text evidence="6">The sequence shown here is derived from an EMBL/GenBank/DDBJ whole genome shotgun (WGS) entry which is preliminary data.</text>
</comment>
<comment type="similarity">
    <text evidence="1 4">Belongs to the aldehyde dehydrogenase family.</text>
</comment>
<dbReference type="FunFam" id="3.40.605.10:FF:000026">
    <property type="entry name" value="Aldehyde dehydrogenase, putative"/>
    <property type="match status" value="1"/>
</dbReference>
<dbReference type="InterPro" id="IPR015590">
    <property type="entry name" value="Aldehyde_DH_dom"/>
</dbReference>
<dbReference type="GO" id="GO:0009450">
    <property type="term" value="P:gamma-aminobutyric acid catabolic process"/>
    <property type="evidence" value="ECO:0007669"/>
    <property type="project" value="TreeGrafter"/>
</dbReference>
<evidence type="ECO:0000313" key="6">
    <source>
        <dbReference type="EMBL" id="MCP3428695.1"/>
    </source>
</evidence>
<dbReference type="PANTHER" id="PTHR43353:SF5">
    <property type="entry name" value="SUCCINATE-SEMIALDEHYDE DEHYDROGENASE, MITOCHONDRIAL"/>
    <property type="match status" value="1"/>
</dbReference>
<evidence type="ECO:0000256" key="1">
    <source>
        <dbReference type="ARBA" id="ARBA00009986"/>
    </source>
</evidence>
<dbReference type="InterPro" id="IPR016163">
    <property type="entry name" value="Ald_DH_C"/>
</dbReference>
<feature type="domain" description="Aldehyde dehydrogenase" evidence="5">
    <location>
        <begin position="30"/>
        <end position="492"/>
    </location>
</feature>
<dbReference type="InterPro" id="IPR029510">
    <property type="entry name" value="Ald_DH_CS_GLU"/>
</dbReference>
<dbReference type="GO" id="GO:0004777">
    <property type="term" value="F:succinate-semialdehyde dehydrogenase (NAD+) activity"/>
    <property type="evidence" value="ECO:0007669"/>
    <property type="project" value="TreeGrafter"/>
</dbReference>
<dbReference type="Pfam" id="PF00171">
    <property type="entry name" value="Aldedh"/>
    <property type="match status" value="1"/>
</dbReference>
<dbReference type="InterPro" id="IPR016160">
    <property type="entry name" value="Ald_DH_CS_CYS"/>
</dbReference>
<keyword evidence="7" id="KW-1185">Reference proteome</keyword>
<gene>
    <name evidence="6" type="ORF">NLF92_07025</name>
</gene>
<evidence type="ECO:0000256" key="3">
    <source>
        <dbReference type="PROSITE-ProRule" id="PRU10007"/>
    </source>
</evidence>
<reference evidence="6" key="1">
    <citation type="submission" date="2022-07" db="EMBL/GenBank/DDBJ databases">
        <title>Characterization of the Novel Bacterium Alteromonas immobilis LMIT006 and Alteromonas gregis LMIT007.</title>
        <authorList>
            <person name="Lin X."/>
        </authorList>
    </citation>
    <scope>NUCLEOTIDE SEQUENCE</scope>
    <source>
        <strain evidence="6">LMIT007</strain>
    </source>
</reference>
<dbReference type="InterPro" id="IPR016161">
    <property type="entry name" value="Ald_DH/histidinol_DH"/>
</dbReference>
<dbReference type="SUPFAM" id="SSF53720">
    <property type="entry name" value="ALDH-like"/>
    <property type="match status" value="1"/>
</dbReference>
<dbReference type="Gene3D" id="3.40.309.10">
    <property type="entry name" value="Aldehyde Dehydrogenase, Chain A, domain 2"/>
    <property type="match status" value="1"/>
</dbReference>
<keyword evidence="2 4" id="KW-0560">Oxidoreductase</keyword>
<dbReference type="AlphaFoldDB" id="A0AA42BLD4"/>
<name>A0AA42BLD4_9ALTE</name>
<dbReference type="Proteomes" id="UP001165413">
    <property type="component" value="Unassembled WGS sequence"/>
</dbReference>
<dbReference type="PROSITE" id="PS00687">
    <property type="entry name" value="ALDEHYDE_DEHYDR_GLU"/>
    <property type="match status" value="1"/>
</dbReference>
<dbReference type="Gene3D" id="3.40.605.10">
    <property type="entry name" value="Aldehyde Dehydrogenase, Chain A, domain 1"/>
    <property type="match status" value="1"/>
</dbReference>
<sequence length="497" mass="53094">MKLQDPSLLKTQCYIAGQWQDTQNHTATPKVFAVTNPATGEVLAQVTNGTHCDAEQAVLAADAALRDWRGLTAKERAGYLQKWFALIMENQTDLALLMTSEQGKPIAEAEAEIAYAASFIEWFAEEAKRIYGDIIPTNHDNKRLLTIKQPVGVVTAITPWNFPSAMLTRKVGPALAAGCTIVIKPAAETPLSALALVALAQRAGIPAGVINVIVGEDSAGIGEVLATHPKVRKITFTGSTRVGKILLGLAAQSVKRVSMELGGNAPVLVFADADIEQAVTGVIASKYRNAGQTCICINRVLVHEDIKEQFTQCLLERVKSLLVGLGTEVSVTIGPLITQQAVTRVHALVTDALANGAVALLGGQAMTADKLIGQGLKQQQFYPPTILDNVQPDTALVNEEIFGPVLPLMTFATNQEAISIANATEYGLAAYIYTSDNSNAWRVSEALEYGMVGVNEVGITSEVIPFGGIKESGLGREGSKYGIDEYLETKYICMGLD</sequence>
<dbReference type="FunFam" id="3.40.309.10:FF:000004">
    <property type="entry name" value="Succinate-semialdehyde dehydrogenase I"/>
    <property type="match status" value="1"/>
</dbReference>
<accession>A0AA42BLD4</accession>
<organism evidence="6 7">
    <name type="scientific">Opacimonas viscosa</name>
    <dbReference type="NCBI Taxonomy" id="2961944"/>
    <lineage>
        <taxon>Bacteria</taxon>
        <taxon>Pseudomonadati</taxon>
        <taxon>Pseudomonadota</taxon>
        <taxon>Gammaproteobacteria</taxon>
        <taxon>Alteromonadales</taxon>
        <taxon>Alteromonadaceae</taxon>
        <taxon>Opacimonas</taxon>
    </lineage>
</organism>
<evidence type="ECO:0000256" key="4">
    <source>
        <dbReference type="RuleBase" id="RU003345"/>
    </source>
</evidence>
<dbReference type="InterPro" id="IPR016162">
    <property type="entry name" value="Ald_DH_N"/>
</dbReference>
<dbReference type="FunFam" id="3.40.605.10:FF:000005">
    <property type="entry name" value="Succinate-semialdehyde dehydrogenase I"/>
    <property type="match status" value="1"/>
</dbReference>
<dbReference type="PROSITE" id="PS00070">
    <property type="entry name" value="ALDEHYDE_DEHYDR_CYS"/>
    <property type="match status" value="1"/>
</dbReference>
<evidence type="ECO:0000313" key="7">
    <source>
        <dbReference type="Proteomes" id="UP001165413"/>
    </source>
</evidence>
<dbReference type="EMBL" id="JANATA010000010">
    <property type="protein sequence ID" value="MCP3428695.1"/>
    <property type="molecule type" value="Genomic_DNA"/>
</dbReference>